<dbReference type="PANTHER" id="PTHR14859">
    <property type="entry name" value="CALCOFLUOR WHITE HYPERSENSITIVE PROTEIN PRECURSOR"/>
    <property type="match status" value="1"/>
</dbReference>
<dbReference type="EMBL" id="QKZK01000005">
    <property type="protein sequence ID" value="PZX19189.1"/>
    <property type="molecule type" value="Genomic_DNA"/>
</dbReference>
<evidence type="ECO:0000256" key="1">
    <source>
        <dbReference type="SAM" id="Phobius"/>
    </source>
</evidence>
<reference evidence="3 4" key="1">
    <citation type="submission" date="2018-06" db="EMBL/GenBank/DDBJ databases">
        <title>Genomic Encyclopedia of Archaeal and Bacterial Type Strains, Phase II (KMG-II): from individual species to whole genera.</title>
        <authorList>
            <person name="Goeker M."/>
        </authorList>
    </citation>
    <scope>NUCLEOTIDE SEQUENCE [LARGE SCALE GENOMIC DNA]</scope>
    <source>
        <strain evidence="3 4">DSM 6779</strain>
    </source>
</reference>
<keyword evidence="3" id="KW-0540">Nuclease</keyword>
<keyword evidence="1" id="KW-1133">Transmembrane helix</keyword>
<feature type="domain" description="Endonuclease/exonuclease/phosphatase" evidence="2">
    <location>
        <begin position="105"/>
        <end position="356"/>
    </location>
</feature>
<dbReference type="GO" id="GO:0004519">
    <property type="term" value="F:endonuclease activity"/>
    <property type="evidence" value="ECO:0007669"/>
    <property type="project" value="UniProtKB-KW"/>
</dbReference>
<dbReference type="Gene3D" id="3.60.10.10">
    <property type="entry name" value="Endonuclease/exonuclease/phosphatase"/>
    <property type="match status" value="1"/>
</dbReference>
<dbReference type="GO" id="GO:0004527">
    <property type="term" value="F:exonuclease activity"/>
    <property type="evidence" value="ECO:0007669"/>
    <property type="project" value="UniProtKB-KW"/>
</dbReference>
<organism evidence="3 4">
    <name type="scientific">Breznakibacter xylanolyticus</name>
    <dbReference type="NCBI Taxonomy" id="990"/>
    <lineage>
        <taxon>Bacteria</taxon>
        <taxon>Pseudomonadati</taxon>
        <taxon>Bacteroidota</taxon>
        <taxon>Bacteroidia</taxon>
        <taxon>Marinilabiliales</taxon>
        <taxon>Marinilabiliaceae</taxon>
        <taxon>Breznakibacter</taxon>
    </lineage>
</organism>
<dbReference type="InterPro" id="IPR036691">
    <property type="entry name" value="Endo/exonu/phosph_ase_sf"/>
</dbReference>
<dbReference type="InterPro" id="IPR051916">
    <property type="entry name" value="GPI-anchor_lipid_remodeler"/>
</dbReference>
<protein>
    <submittedName>
        <fullName evidence="3">Endonuclease/exonuclease/phosphatase family metal-dependent hydrolase</fullName>
    </submittedName>
</protein>
<name>A0A2W7QBQ7_9BACT</name>
<dbReference type="GO" id="GO:0016020">
    <property type="term" value="C:membrane"/>
    <property type="evidence" value="ECO:0007669"/>
    <property type="project" value="GOC"/>
</dbReference>
<gene>
    <name evidence="3" type="ORF">LX69_00856</name>
</gene>
<keyword evidence="1" id="KW-0472">Membrane</keyword>
<accession>A0A2W7QBQ7</accession>
<dbReference type="RefSeq" id="WP_111444572.1">
    <property type="nucleotide sequence ID" value="NZ_QKZK01000005.1"/>
</dbReference>
<evidence type="ECO:0000259" key="2">
    <source>
        <dbReference type="Pfam" id="PF03372"/>
    </source>
</evidence>
<comment type="caution">
    <text evidence="3">The sequence shown here is derived from an EMBL/GenBank/DDBJ whole genome shotgun (WGS) entry which is preliminary data.</text>
</comment>
<keyword evidence="3" id="KW-0255">Endonuclease</keyword>
<keyword evidence="1" id="KW-0812">Transmembrane</keyword>
<dbReference type="AlphaFoldDB" id="A0A2W7QBQ7"/>
<sequence>MLKKFAHHTLTTLTIVSAILLVGSAMTAYVSPKYLNVLAFAGFGFPLLWLLALTFMFINLFRRNWKRMVLCLLVCTATFGHLANLYQLKGIWTDESTAVKPVRIMSFNTRMFDYYSWTGKKGVNEKVLDFINQKDPDIVCFQEFFSNMNEESYSENHVVLRLRKYPYRHIEYNVVGKKGRKFGQATFSKYPIVDKKYLEFSNTSNFSIQTDINIHGKVVRVFNNHLESVRLKTHDYNFIDSINSKWNDNHMAGLRLIAWKLQHSFTQRAIQAETIARHVKNSAYPVIVCGDFNDTPVSYVYHTMLGDLKDAFRQAGIGFQGTYNGKLPSFRIDFIFHSPEFEAVKFGAFSENFSDHFPIMATIDLKPAK</sequence>
<keyword evidence="3" id="KW-0269">Exonuclease</keyword>
<dbReference type="Proteomes" id="UP000249239">
    <property type="component" value="Unassembled WGS sequence"/>
</dbReference>
<feature type="transmembrane region" description="Helical" evidence="1">
    <location>
        <begin position="68"/>
        <end position="86"/>
    </location>
</feature>
<dbReference type="PANTHER" id="PTHR14859:SF15">
    <property type="entry name" value="ENDONUCLEASE_EXONUCLEASE_PHOSPHATASE DOMAIN-CONTAINING PROTEIN"/>
    <property type="match status" value="1"/>
</dbReference>
<dbReference type="OrthoDB" id="635146at2"/>
<dbReference type="InterPro" id="IPR005135">
    <property type="entry name" value="Endo/exonuclease/phosphatase"/>
</dbReference>
<dbReference type="SUPFAM" id="SSF56219">
    <property type="entry name" value="DNase I-like"/>
    <property type="match status" value="1"/>
</dbReference>
<keyword evidence="3" id="KW-0378">Hydrolase</keyword>
<dbReference type="Pfam" id="PF03372">
    <property type="entry name" value="Exo_endo_phos"/>
    <property type="match status" value="1"/>
</dbReference>
<dbReference type="GO" id="GO:0006506">
    <property type="term" value="P:GPI anchor biosynthetic process"/>
    <property type="evidence" value="ECO:0007669"/>
    <property type="project" value="TreeGrafter"/>
</dbReference>
<dbReference type="CDD" id="cd09084">
    <property type="entry name" value="EEP-2"/>
    <property type="match status" value="1"/>
</dbReference>
<proteinExistence type="predicted"/>
<feature type="transmembrane region" description="Helical" evidence="1">
    <location>
        <begin position="37"/>
        <end position="61"/>
    </location>
</feature>
<evidence type="ECO:0000313" key="4">
    <source>
        <dbReference type="Proteomes" id="UP000249239"/>
    </source>
</evidence>
<evidence type="ECO:0000313" key="3">
    <source>
        <dbReference type="EMBL" id="PZX19189.1"/>
    </source>
</evidence>
<keyword evidence="4" id="KW-1185">Reference proteome</keyword>